<evidence type="ECO:0000313" key="3">
    <source>
        <dbReference type="Proteomes" id="UP000736373"/>
    </source>
</evidence>
<dbReference type="Proteomes" id="UP000736373">
    <property type="component" value="Unassembled WGS sequence"/>
</dbReference>
<evidence type="ECO:0008006" key="4">
    <source>
        <dbReference type="Google" id="ProtNLM"/>
    </source>
</evidence>
<gene>
    <name evidence="2" type="ORF">F6X42_15825</name>
</gene>
<proteinExistence type="predicted"/>
<dbReference type="EMBL" id="VZQQ01000011">
    <property type="protein sequence ID" value="MBC8748021.1"/>
    <property type="molecule type" value="Genomic_DNA"/>
</dbReference>
<reference evidence="2 3" key="1">
    <citation type="submission" date="2019-09" db="EMBL/GenBank/DDBJ databases">
        <title>Paraburkholderia podalyriae sp. nov., A South African Podalyria-associated rhizobium.</title>
        <authorList>
            <person name="Mavima L."/>
            <person name="Beukes C.W."/>
            <person name="Palmer M."/>
            <person name="De Meyer S.E."/>
            <person name="James E.K."/>
            <person name="Maluk M."/>
            <person name="Avontuur J.R."/>
            <person name="Chan W.Y."/>
            <person name="Venter S.N."/>
            <person name="Steenkamp E.T."/>
        </authorList>
    </citation>
    <scope>NUCLEOTIDE SEQUENCE [LARGE SCALE GENOMIC DNA]</scope>
    <source>
        <strain evidence="2 3">WC7.3b</strain>
    </source>
</reference>
<sequence>MWLRLCDAAHCIAWVGSHSLYARLRHRGRDSLTGKAGPDWKQTRRKPRPDQKNGDKAIGESFARGKMAQICLDMAAAKFFSLMRKQIANG</sequence>
<dbReference type="RefSeq" id="WP_187635085.1">
    <property type="nucleotide sequence ID" value="NZ_VZQQ01000011.1"/>
</dbReference>
<organism evidence="2 3">
    <name type="scientific">Paraburkholderia podalyriae</name>
    <dbReference type="NCBI Taxonomy" id="1938811"/>
    <lineage>
        <taxon>Bacteria</taxon>
        <taxon>Pseudomonadati</taxon>
        <taxon>Pseudomonadota</taxon>
        <taxon>Betaproteobacteria</taxon>
        <taxon>Burkholderiales</taxon>
        <taxon>Burkholderiaceae</taxon>
        <taxon>Paraburkholderia</taxon>
    </lineage>
</organism>
<comment type="caution">
    <text evidence="2">The sequence shown here is derived from an EMBL/GenBank/DDBJ whole genome shotgun (WGS) entry which is preliminary data.</text>
</comment>
<feature type="region of interest" description="Disordered" evidence="1">
    <location>
        <begin position="30"/>
        <end position="57"/>
    </location>
</feature>
<name>A0ABR7PP28_9BURK</name>
<accession>A0ABR7PP28</accession>
<evidence type="ECO:0000256" key="1">
    <source>
        <dbReference type="SAM" id="MobiDB-lite"/>
    </source>
</evidence>
<keyword evidence="3" id="KW-1185">Reference proteome</keyword>
<evidence type="ECO:0000313" key="2">
    <source>
        <dbReference type="EMBL" id="MBC8748021.1"/>
    </source>
</evidence>
<protein>
    <recommendedName>
        <fullName evidence="4">Transposase</fullName>
    </recommendedName>
</protein>
<feature type="compositionally biased region" description="Basic and acidic residues" evidence="1">
    <location>
        <begin position="48"/>
        <end position="57"/>
    </location>
</feature>